<accession>A0ACB9CG58</accession>
<gene>
    <name evidence="1" type="ORF">L1987_64361</name>
</gene>
<name>A0ACB9CG58_9ASTR</name>
<protein>
    <submittedName>
        <fullName evidence="1">Uncharacterized protein</fullName>
    </submittedName>
</protein>
<reference evidence="2" key="1">
    <citation type="journal article" date="2022" name="Mol. Ecol. Resour.">
        <title>The genomes of chicory, endive, great burdock and yacon provide insights into Asteraceae palaeo-polyploidization history and plant inulin production.</title>
        <authorList>
            <person name="Fan W."/>
            <person name="Wang S."/>
            <person name="Wang H."/>
            <person name="Wang A."/>
            <person name="Jiang F."/>
            <person name="Liu H."/>
            <person name="Zhao H."/>
            <person name="Xu D."/>
            <person name="Zhang Y."/>
        </authorList>
    </citation>
    <scope>NUCLEOTIDE SEQUENCE [LARGE SCALE GENOMIC DNA]</scope>
    <source>
        <strain evidence="2">cv. Yunnan</strain>
    </source>
</reference>
<comment type="caution">
    <text evidence="1">The sequence shown here is derived from an EMBL/GenBank/DDBJ whole genome shotgun (WGS) entry which is preliminary data.</text>
</comment>
<proteinExistence type="predicted"/>
<sequence>MKRSERLVGSYVKTRAAAAREAVATVVEVKRRKEETEGLAPVPVVVVSKSEEEEGEGKRLEKYRWRMLAAVQVGGSPQYKVERKLGKGGFGQVFVGRRVSGGTERISGSGAREVALKFEHRNSKGCSYGPLYESIVMLNLVFI</sequence>
<evidence type="ECO:0000313" key="1">
    <source>
        <dbReference type="EMBL" id="KAI3733143.1"/>
    </source>
</evidence>
<organism evidence="1 2">
    <name type="scientific">Smallanthus sonchifolius</name>
    <dbReference type="NCBI Taxonomy" id="185202"/>
    <lineage>
        <taxon>Eukaryota</taxon>
        <taxon>Viridiplantae</taxon>
        <taxon>Streptophyta</taxon>
        <taxon>Embryophyta</taxon>
        <taxon>Tracheophyta</taxon>
        <taxon>Spermatophyta</taxon>
        <taxon>Magnoliopsida</taxon>
        <taxon>eudicotyledons</taxon>
        <taxon>Gunneridae</taxon>
        <taxon>Pentapetalae</taxon>
        <taxon>asterids</taxon>
        <taxon>campanulids</taxon>
        <taxon>Asterales</taxon>
        <taxon>Asteraceae</taxon>
        <taxon>Asteroideae</taxon>
        <taxon>Heliantheae alliance</taxon>
        <taxon>Millerieae</taxon>
        <taxon>Smallanthus</taxon>
    </lineage>
</organism>
<keyword evidence="2" id="KW-1185">Reference proteome</keyword>
<evidence type="ECO:0000313" key="2">
    <source>
        <dbReference type="Proteomes" id="UP001056120"/>
    </source>
</evidence>
<dbReference type="EMBL" id="CM042038">
    <property type="protein sequence ID" value="KAI3733143.1"/>
    <property type="molecule type" value="Genomic_DNA"/>
</dbReference>
<dbReference type="Proteomes" id="UP001056120">
    <property type="component" value="Linkage Group LG21"/>
</dbReference>
<reference evidence="1 2" key="2">
    <citation type="journal article" date="2022" name="Mol. Ecol. Resour.">
        <title>The genomes of chicory, endive, great burdock and yacon provide insights into Asteraceae paleo-polyploidization history and plant inulin production.</title>
        <authorList>
            <person name="Fan W."/>
            <person name="Wang S."/>
            <person name="Wang H."/>
            <person name="Wang A."/>
            <person name="Jiang F."/>
            <person name="Liu H."/>
            <person name="Zhao H."/>
            <person name="Xu D."/>
            <person name="Zhang Y."/>
        </authorList>
    </citation>
    <scope>NUCLEOTIDE SEQUENCE [LARGE SCALE GENOMIC DNA]</scope>
    <source>
        <strain evidence="2">cv. Yunnan</strain>
        <tissue evidence="1">Leaves</tissue>
    </source>
</reference>